<accession>A0A9D1CXV7</accession>
<feature type="non-terminal residue" evidence="1">
    <location>
        <position position="1"/>
    </location>
</feature>
<protein>
    <submittedName>
        <fullName evidence="1">Uncharacterized protein</fullName>
    </submittedName>
</protein>
<reference evidence="1" key="1">
    <citation type="submission" date="2020-10" db="EMBL/GenBank/DDBJ databases">
        <authorList>
            <person name="Gilroy R."/>
        </authorList>
    </citation>
    <scope>NUCLEOTIDE SEQUENCE</scope>
    <source>
        <strain evidence="1">ChiSjej6B24-2974</strain>
    </source>
</reference>
<evidence type="ECO:0000313" key="1">
    <source>
        <dbReference type="EMBL" id="HIQ84098.1"/>
    </source>
</evidence>
<dbReference type="AlphaFoldDB" id="A0A9D1CXV7"/>
<dbReference type="EMBL" id="DVFZ01000125">
    <property type="protein sequence ID" value="HIQ84098.1"/>
    <property type="molecule type" value="Genomic_DNA"/>
</dbReference>
<comment type="caution">
    <text evidence="1">The sequence shown here is derived from an EMBL/GenBank/DDBJ whole genome shotgun (WGS) entry which is preliminary data.</text>
</comment>
<organism evidence="1 2">
    <name type="scientific">Candidatus Pullichristensenella stercorigallinarum</name>
    <dbReference type="NCBI Taxonomy" id="2840909"/>
    <lineage>
        <taxon>Bacteria</taxon>
        <taxon>Bacillati</taxon>
        <taxon>Bacillota</taxon>
        <taxon>Clostridia</taxon>
        <taxon>Candidatus Pullichristensenella</taxon>
    </lineage>
</organism>
<gene>
    <name evidence="1" type="ORF">IAA52_13490</name>
</gene>
<dbReference type="Proteomes" id="UP000824260">
    <property type="component" value="Unassembled WGS sequence"/>
</dbReference>
<sequence length="104" mass="11966">LIQREFYEQGYIVKDEAAYRSHPERVCYVPELSDTPYTHNDLLALCDGQEALARMCFDCLNWQSPDTWVDEQFYFGEWVRCERCGRVYDAGDNEACPHCGGGAA</sequence>
<name>A0A9D1CXV7_9FIRM</name>
<evidence type="ECO:0000313" key="2">
    <source>
        <dbReference type="Proteomes" id="UP000824260"/>
    </source>
</evidence>
<reference evidence="1" key="2">
    <citation type="journal article" date="2021" name="PeerJ">
        <title>Extensive microbial diversity within the chicken gut microbiome revealed by metagenomics and culture.</title>
        <authorList>
            <person name="Gilroy R."/>
            <person name="Ravi A."/>
            <person name="Getino M."/>
            <person name="Pursley I."/>
            <person name="Horton D.L."/>
            <person name="Alikhan N.F."/>
            <person name="Baker D."/>
            <person name="Gharbi K."/>
            <person name="Hall N."/>
            <person name="Watson M."/>
            <person name="Adriaenssens E.M."/>
            <person name="Foster-Nyarko E."/>
            <person name="Jarju S."/>
            <person name="Secka A."/>
            <person name="Antonio M."/>
            <person name="Oren A."/>
            <person name="Chaudhuri R.R."/>
            <person name="La Ragione R."/>
            <person name="Hildebrand F."/>
            <person name="Pallen M.J."/>
        </authorList>
    </citation>
    <scope>NUCLEOTIDE SEQUENCE</scope>
    <source>
        <strain evidence="1">ChiSjej6B24-2974</strain>
    </source>
</reference>
<proteinExistence type="predicted"/>